<dbReference type="InterPro" id="IPR018488">
    <property type="entry name" value="cNMP-bd_CS"/>
</dbReference>
<dbReference type="Pfam" id="PF00027">
    <property type="entry name" value="cNMP_binding"/>
    <property type="match status" value="1"/>
</dbReference>
<dbReference type="SUPFAM" id="SSF46785">
    <property type="entry name" value="Winged helix' DNA-binding domain"/>
    <property type="match status" value="1"/>
</dbReference>
<dbReference type="InterPro" id="IPR012318">
    <property type="entry name" value="HTH_CRP"/>
</dbReference>
<dbReference type="GO" id="GO:0003700">
    <property type="term" value="F:DNA-binding transcription factor activity"/>
    <property type="evidence" value="ECO:0007669"/>
    <property type="project" value="TreeGrafter"/>
</dbReference>
<accession>A0A3B1BRV2</accession>
<evidence type="ECO:0000256" key="3">
    <source>
        <dbReference type="ARBA" id="ARBA00023163"/>
    </source>
</evidence>
<dbReference type="InterPro" id="IPR014710">
    <property type="entry name" value="RmlC-like_jellyroll"/>
</dbReference>
<proteinExistence type="predicted"/>
<keyword evidence="3" id="KW-0804">Transcription</keyword>
<organism evidence="5">
    <name type="scientific">hydrothermal vent metagenome</name>
    <dbReference type="NCBI Taxonomy" id="652676"/>
    <lineage>
        <taxon>unclassified sequences</taxon>
        <taxon>metagenomes</taxon>
        <taxon>ecological metagenomes</taxon>
    </lineage>
</organism>
<dbReference type="InterPro" id="IPR000595">
    <property type="entry name" value="cNMP-bd_dom"/>
</dbReference>
<dbReference type="AlphaFoldDB" id="A0A3B1BRV2"/>
<name>A0A3B1BRV2_9ZZZZ</name>
<sequence length="225" mass="25017">MNDIDTLHEINILAGLPKEDLQDISRYMSPVNLPKGSYLFYRNDESGWLYLVASGSLQVIIDNDANREIIVCTIKSGDIIGEMSLFSNSPRSATAIALEDTKLFKIENSKFIELMASYPAAGINLSKVLVDRLMSANQMIERLGAMDGTERVTDFMKALVAREGIKDGEDMCHVENRPTYHEIAQRLGVSEKTVYRTMRSLSKDGAIKVTGKKLIVKPSILGILE</sequence>
<dbReference type="Gene3D" id="1.10.10.10">
    <property type="entry name" value="Winged helix-like DNA-binding domain superfamily/Winged helix DNA-binding domain"/>
    <property type="match status" value="1"/>
</dbReference>
<dbReference type="SMART" id="SM00100">
    <property type="entry name" value="cNMP"/>
    <property type="match status" value="1"/>
</dbReference>
<reference evidence="5" key="1">
    <citation type="submission" date="2018-06" db="EMBL/GenBank/DDBJ databases">
        <authorList>
            <person name="Zhirakovskaya E."/>
        </authorList>
    </citation>
    <scope>NUCLEOTIDE SEQUENCE</scope>
</reference>
<dbReference type="PANTHER" id="PTHR24567">
    <property type="entry name" value="CRP FAMILY TRANSCRIPTIONAL REGULATORY PROTEIN"/>
    <property type="match status" value="1"/>
</dbReference>
<evidence type="ECO:0000313" key="5">
    <source>
        <dbReference type="EMBL" id="VAX14933.1"/>
    </source>
</evidence>
<dbReference type="SUPFAM" id="SSF51206">
    <property type="entry name" value="cAMP-binding domain-like"/>
    <property type="match status" value="1"/>
</dbReference>
<dbReference type="CDD" id="cd00038">
    <property type="entry name" value="CAP_ED"/>
    <property type="match status" value="1"/>
</dbReference>
<gene>
    <name evidence="5" type="ORF">MNBD_NITROSPINAE01-579</name>
</gene>
<dbReference type="PANTHER" id="PTHR24567:SF26">
    <property type="entry name" value="REGULATORY PROTEIN YEIL"/>
    <property type="match status" value="1"/>
</dbReference>
<evidence type="ECO:0000259" key="4">
    <source>
        <dbReference type="PROSITE" id="PS50042"/>
    </source>
</evidence>
<dbReference type="InterPro" id="IPR018490">
    <property type="entry name" value="cNMP-bd_dom_sf"/>
</dbReference>
<evidence type="ECO:0000256" key="2">
    <source>
        <dbReference type="ARBA" id="ARBA00023125"/>
    </source>
</evidence>
<dbReference type="Pfam" id="PF13545">
    <property type="entry name" value="HTH_Crp_2"/>
    <property type="match status" value="1"/>
</dbReference>
<dbReference type="EMBL" id="UOGC01000001">
    <property type="protein sequence ID" value="VAX14933.1"/>
    <property type="molecule type" value="Genomic_DNA"/>
</dbReference>
<protein>
    <recommendedName>
        <fullName evidence="4">Cyclic nucleotide-binding domain-containing protein</fullName>
    </recommendedName>
</protein>
<evidence type="ECO:0000256" key="1">
    <source>
        <dbReference type="ARBA" id="ARBA00023015"/>
    </source>
</evidence>
<dbReference type="PROSITE" id="PS50042">
    <property type="entry name" value="CNMP_BINDING_3"/>
    <property type="match status" value="1"/>
</dbReference>
<dbReference type="PROSITE" id="PS00889">
    <property type="entry name" value="CNMP_BINDING_2"/>
    <property type="match status" value="1"/>
</dbReference>
<dbReference type="InterPro" id="IPR050397">
    <property type="entry name" value="Env_Response_Regulators"/>
</dbReference>
<dbReference type="InterPro" id="IPR036390">
    <property type="entry name" value="WH_DNA-bd_sf"/>
</dbReference>
<dbReference type="GO" id="GO:0005829">
    <property type="term" value="C:cytosol"/>
    <property type="evidence" value="ECO:0007669"/>
    <property type="project" value="TreeGrafter"/>
</dbReference>
<dbReference type="InterPro" id="IPR036388">
    <property type="entry name" value="WH-like_DNA-bd_sf"/>
</dbReference>
<keyword evidence="2" id="KW-0238">DNA-binding</keyword>
<keyword evidence="1" id="KW-0805">Transcription regulation</keyword>
<dbReference type="GO" id="GO:0003677">
    <property type="term" value="F:DNA binding"/>
    <property type="evidence" value="ECO:0007669"/>
    <property type="project" value="UniProtKB-KW"/>
</dbReference>
<feature type="domain" description="Cyclic nucleotide-binding" evidence="4">
    <location>
        <begin position="12"/>
        <end position="115"/>
    </location>
</feature>
<dbReference type="Gene3D" id="2.60.120.10">
    <property type="entry name" value="Jelly Rolls"/>
    <property type="match status" value="1"/>
</dbReference>